<evidence type="ECO:0000256" key="6">
    <source>
        <dbReference type="ARBA" id="ARBA00049348"/>
    </source>
</evidence>
<dbReference type="PANTHER" id="PTHR10815">
    <property type="entry name" value="METHYLATED-DNA--PROTEIN-CYSTEINE METHYLTRANSFERASE"/>
    <property type="match status" value="1"/>
</dbReference>
<dbReference type="InterPro" id="IPR014048">
    <property type="entry name" value="MethylDNA_cys_MeTrfase_DNA-bd"/>
</dbReference>
<evidence type="ECO:0000256" key="3">
    <source>
        <dbReference type="ARBA" id="ARBA00022679"/>
    </source>
</evidence>
<keyword evidence="5" id="KW-0234">DNA repair</keyword>
<evidence type="ECO:0000259" key="7">
    <source>
        <dbReference type="Pfam" id="PF01035"/>
    </source>
</evidence>
<dbReference type="InterPro" id="IPR036388">
    <property type="entry name" value="WH-like_DNA-bd_sf"/>
</dbReference>
<keyword evidence="4" id="KW-0227">DNA damage</keyword>
<dbReference type="NCBIfam" id="TIGR00589">
    <property type="entry name" value="ogt"/>
    <property type="match status" value="1"/>
</dbReference>
<comment type="catalytic activity">
    <reaction evidence="6">
        <text>a 6-O-methyl-2'-deoxyguanosine in DNA + L-cysteinyl-[protein] = S-methyl-L-cysteinyl-[protein] + a 2'-deoxyguanosine in DNA</text>
        <dbReference type="Rhea" id="RHEA:24000"/>
        <dbReference type="Rhea" id="RHEA-COMP:10131"/>
        <dbReference type="Rhea" id="RHEA-COMP:10132"/>
        <dbReference type="Rhea" id="RHEA-COMP:11367"/>
        <dbReference type="Rhea" id="RHEA-COMP:11368"/>
        <dbReference type="ChEBI" id="CHEBI:29950"/>
        <dbReference type="ChEBI" id="CHEBI:82612"/>
        <dbReference type="ChEBI" id="CHEBI:85445"/>
        <dbReference type="ChEBI" id="CHEBI:85448"/>
        <dbReference type="EC" id="2.1.1.63"/>
    </reaction>
</comment>
<dbReference type="AlphaFoldDB" id="A0A0G0CV93"/>
<dbReference type="GO" id="GO:0006281">
    <property type="term" value="P:DNA repair"/>
    <property type="evidence" value="ECO:0007669"/>
    <property type="project" value="UniProtKB-KW"/>
</dbReference>
<evidence type="ECO:0000256" key="5">
    <source>
        <dbReference type="ARBA" id="ARBA00023204"/>
    </source>
</evidence>
<protein>
    <submittedName>
        <fullName evidence="8">Regulatory protein ada</fullName>
    </submittedName>
</protein>
<feature type="domain" description="Methylated-DNA-[protein]-cysteine S-methyltransferase DNA binding" evidence="7">
    <location>
        <begin position="4"/>
        <end position="82"/>
    </location>
</feature>
<evidence type="ECO:0000256" key="1">
    <source>
        <dbReference type="ARBA" id="ARBA00001286"/>
    </source>
</evidence>
<dbReference type="Proteomes" id="UP000186383">
    <property type="component" value="Unassembled WGS sequence"/>
</dbReference>
<dbReference type="GO" id="GO:0003908">
    <property type="term" value="F:methylated-DNA-[protein]-cysteine S-methyltransferase activity"/>
    <property type="evidence" value="ECO:0007669"/>
    <property type="project" value="UniProtKB-EC"/>
</dbReference>
<dbReference type="GO" id="GO:0032259">
    <property type="term" value="P:methylation"/>
    <property type="evidence" value="ECO:0007669"/>
    <property type="project" value="UniProtKB-KW"/>
</dbReference>
<dbReference type="InterPro" id="IPR036217">
    <property type="entry name" value="MethylDNA_cys_MeTrfase_DNAb"/>
</dbReference>
<dbReference type="EMBL" id="LBQW01000008">
    <property type="protein sequence ID" value="KKP85759.1"/>
    <property type="molecule type" value="Genomic_DNA"/>
</dbReference>
<dbReference type="InterPro" id="IPR001497">
    <property type="entry name" value="MethylDNA_cys_MeTrfase_AS"/>
</dbReference>
<keyword evidence="3" id="KW-0808">Transferase</keyword>
<evidence type="ECO:0000313" key="8">
    <source>
        <dbReference type="EMBL" id="KKP85759.1"/>
    </source>
</evidence>
<evidence type="ECO:0000256" key="4">
    <source>
        <dbReference type="ARBA" id="ARBA00022763"/>
    </source>
</evidence>
<comment type="caution">
    <text evidence="8">The sequence shown here is derived from an EMBL/GenBank/DDBJ whole genome shotgun (WGS) entry which is preliminary data.</text>
</comment>
<accession>A0A0G0CV93</accession>
<dbReference type="PANTHER" id="PTHR10815:SF13">
    <property type="entry name" value="METHYLATED-DNA--PROTEIN-CYSTEINE METHYLTRANSFERASE"/>
    <property type="match status" value="1"/>
</dbReference>
<dbReference type="Gene3D" id="1.10.10.10">
    <property type="entry name" value="Winged helix-like DNA-binding domain superfamily/Winged helix DNA-binding domain"/>
    <property type="match status" value="1"/>
</dbReference>
<dbReference type="Pfam" id="PF01035">
    <property type="entry name" value="DNA_binding_1"/>
    <property type="match status" value="1"/>
</dbReference>
<gene>
    <name evidence="8" type="ORF">UR88_C0008G0004</name>
</gene>
<comment type="catalytic activity">
    <reaction evidence="1">
        <text>a 4-O-methyl-thymidine in DNA + L-cysteinyl-[protein] = a thymidine in DNA + S-methyl-L-cysteinyl-[protein]</text>
        <dbReference type="Rhea" id="RHEA:53428"/>
        <dbReference type="Rhea" id="RHEA-COMP:10131"/>
        <dbReference type="Rhea" id="RHEA-COMP:10132"/>
        <dbReference type="Rhea" id="RHEA-COMP:13555"/>
        <dbReference type="Rhea" id="RHEA-COMP:13556"/>
        <dbReference type="ChEBI" id="CHEBI:29950"/>
        <dbReference type="ChEBI" id="CHEBI:82612"/>
        <dbReference type="ChEBI" id="CHEBI:137386"/>
        <dbReference type="ChEBI" id="CHEBI:137387"/>
        <dbReference type="EC" id="2.1.1.63"/>
    </reaction>
</comment>
<evidence type="ECO:0000313" key="9">
    <source>
        <dbReference type="Proteomes" id="UP000186383"/>
    </source>
</evidence>
<dbReference type="PROSITE" id="PS00374">
    <property type="entry name" value="MGMT"/>
    <property type="match status" value="1"/>
</dbReference>
<evidence type="ECO:0000256" key="2">
    <source>
        <dbReference type="ARBA" id="ARBA00022603"/>
    </source>
</evidence>
<organism evidence="8 9">
    <name type="scientific">Candidatus Nomurabacteria bacterium GW2011_GWA1_35_8</name>
    <dbReference type="NCBI Taxonomy" id="1618727"/>
    <lineage>
        <taxon>Bacteria</taxon>
        <taxon>Candidatus Nomuraibacteriota</taxon>
    </lineage>
</organism>
<proteinExistence type="predicted"/>
<dbReference type="SUPFAM" id="SSF46767">
    <property type="entry name" value="Methylated DNA-protein cysteine methyltransferase, C-terminal domain"/>
    <property type="match status" value="1"/>
</dbReference>
<sequence>MKIFTKKVYGVVKKIPKGKVLTYKEVAKKAGNVLAVRAVGNILNKNHNPKIPCHRVIRSDGKIGGYNKGVKKKKEILRKEGINMI</sequence>
<reference evidence="8 9" key="1">
    <citation type="journal article" date="2015" name="Nature">
        <title>rRNA introns, odd ribosomes, and small enigmatic genomes across a large radiation of phyla.</title>
        <authorList>
            <person name="Brown C.T."/>
            <person name="Hug L.A."/>
            <person name="Thomas B.C."/>
            <person name="Sharon I."/>
            <person name="Castelle C.J."/>
            <person name="Singh A."/>
            <person name="Wilkins M.J."/>
            <person name="Williams K.H."/>
            <person name="Banfield J.F."/>
        </authorList>
    </citation>
    <scope>NUCLEOTIDE SEQUENCE [LARGE SCALE GENOMIC DNA]</scope>
</reference>
<name>A0A0G0CV93_9BACT</name>
<keyword evidence="2" id="KW-0489">Methyltransferase</keyword>
<dbReference type="CDD" id="cd06445">
    <property type="entry name" value="ATase"/>
    <property type="match status" value="1"/>
</dbReference>